<accession>A0AAD7IL75</accession>
<name>A0AAD7IL75_9AGAR</name>
<feature type="transmembrane region" description="Helical" evidence="1">
    <location>
        <begin position="20"/>
        <end position="37"/>
    </location>
</feature>
<dbReference type="EMBL" id="JARJLG010000109">
    <property type="protein sequence ID" value="KAJ7744063.1"/>
    <property type="molecule type" value="Genomic_DNA"/>
</dbReference>
<feature type="transmembrane region" description="Helical" evidence="1">
    <location>
        <begin position="196"/>
        <end position="217"/>
    </location>
</feature>
<evidence type="ECO:0000256" key="1">
    <source>
        <dbReference type="SAM" id="Phobius"/>
    </source>
</evidence>
<comment type="caution">
    <text evidence="3">The sequence shown here is derived from an EMBL/GenBank/DDBJ whole genome shotgun (WGS) entry which is preliminary data.</text>
</comment>
<dbReference type="Pfam" id="PF20151">
    <property type="entry name" value="DUF6533"/>
    <property type="match status" value="1"/>
</dbReference>
<protein>
    <recommendedName>
        <fullName evidence="2">DUF6533 domain-containing protein</fullName>
    </recommendedName>
</protein>
<evidence type="ECO:0000313" key="3">
    <source>
        <dbReference type="EMBL" id="KAJ7744063.1"/>
    </source>
</evidence>
<evidence type="ECO:0000313" key="4">
    <source>
        <dbReference type="Proteomes" id="UP001215280"/>
    </source>
</evidence>
<keyword evidence="1" id="KW-0812">Transmembrane</keyword>
<feature type="transmembrane region" description="Helical" evidence="1">
    <location>
        <begin position="104"/>
        <end position="123"/>
    </location>
</feature>
<gene>
    <name evidence="3" type="ORF">DFH07DRAFT_963896</name>
</gene>
<keyword evidence="1" id="KW-0472">Membrane</keyword>
<feature type="domain" description="DUF6533" evidence="2">
    <location>
        <begin position="22"/>
        <end position="65"/>
    </location>
</feature>
<proteinExistence type="predicted"/>
<dbReference type="AlphaFoldDB" id="A0AAD7IL75"/>
<feature type="transmembrane region" description="Helical" evidence="1">
    <location>
        <begin position="153"/>
        <end position="175"/>
    </location>
</feature>
<reference evidence="3" key="1">
    <citation type="submission" date="2023-03" db="EMBL/GenBank/DDBJ databases">
        <title>Massive genome expansion in bonnet fungi (Mycena s.s.) driven by repeated elements and novel gene families across ecological guilds.</title>
        <authorList>
            <consortium name="Lawrence Berkeley National Laboratory"/>
            <person name="Harder C.B."/>
            <person name="Miyauchi S."/>
            <person name="Viragh M."/>
            <person name="Kuo A."/>
            <person name="Thoen E."/>
            <person name="Andreopoulos B."/>
            <person name="Lu D."/>
            <person name="Skrede I."/>
            <person name="Drula E."/>
            <person name="Henrissat B."/>
            <person name="Morin E."/>
            <person name="Kohler A."/>
            <person name="Barry K."/>
            <person name="LaButti K."/>
            <person name="Morin E."/>
            <person name="Salamov A."/>
            <person name="Lipzen A."/>
            <person name="Mereny Z."/>
            <person name="Hegedus B."/>
            <person name="Baldrian P."/>
            <person name="Stursova M."/>
            <person name="Weitz H."/>
            <person name="Taylor A."/>
            <person name="Grigoriev I.V."/>
            <person name="Nagy L.G."/>
            <person name="Martin F."/>
            <person name="Kauserud H."/>
        </authorList>
    </citation>
    <scope>NUCLEOTIDE SEQUENCE</scope>
    <source>
        <strain evidence="3">CBHHK188m</strain>
    </source>
</reference>
<keyword evidence="1" id="KW-1133">Transmembrane helix</keyword>
<sequence length="290" mass="32611">MATVELDLITVYQDQRLRRSLFLAGFVVVLFDHLLTLSSEVKNIWSPRFKRSSAWFLLFRYVTLLSNLTMVAFFLGNIDTEEFFVGCTLSLRVCAMYGFNRRVFISLSIAALTTVSLGAWAIVGPHITLETSVPGCHTITSKDQAMRKSPCVALAWEAQLVCDILILSLTLRRASTYHRAVGLRSPSLLRTMFRDGAVYFGMICLVNLANIVMIYVTQETSVYLSFPPLCTPIHPQIITAGSLAWFACSISVTMISRLMLNLHDTANRQFDVLGGDSELEPIQFRYTDRL</sequence>
<organism evidence="3 4">
    <name type="scientific">Mycena maculata</name>
    <dbReference type="NCBI Taxonomy" id="230809"/>
    <lineage>
        <taxon>Eukaryota</taxon>
        <taxon>Fungi</taxon>
        <taxon>Dikarya</taxon>
        <taxon>Basidiomycota</taxon>
        <taxon>Agaricomycotina</taxon>
        <taxon>Agaricomycetes</taxon>
        <taxon>Agaricomycetidae</taxon>
        <taxon>Agaricales</taxon>
        <taxon>Marasmiineae</taxon>
        <taxon>Mycenaceae</taxon>
        <taxon>Mycena</taxon>
    </lineage>
</organism>
<evidence type="ECO:0000259" key="2">
    <source>
        <dbReference type="Pfam" id="PF20151"/>
    </source>
</evidence>
<dbReference type="Proteomes" id="UP001215280">
    <property type="component" value="Unassembled WGS sequence"/>
</dbReference>
<feature type="transmembrane region" description="Helical" evidence="1">
    <location>
        <begin position="58"/>
        <end position="77"/>
    </location>
</feature>
<dbReference type="InterPro" id="IPR045340">
    <property type="entry name" value="DUF6533"/>
</dbReference>
<keyword evidence="4" id="KW-1185">Reference proteome</keyword>
<feature type="transmembrane region" description="Helical" evidence="1">
    <location>
        <begin position="237"/>
        <end position="260"/>
    </location>
</feature>